<evidence type="ECO:0000256" key="11">
    <source>
        <dbReference type="ARBA" id="ARBA00023242"/>
    </source>
</evidence>
<keyword evidence="6 13" id="KW-0548">Nucleotidyltransferase</keyword>
<evidence type="ECO:0000256" key="8">
    <source>
        <dbReference type="ARBA" id="ARBA00022833"/>
    </source>
</evidence>
<dbReference type="InterPro" id="IPR038120">
    <property type="entry name" value="Rpb1_funnel_sf"/>
</dbReference>
<name>A0A976MED4_THEOR</name>
<dbReference type="SUPFAM" id="SSF64484">
    <property type="entry name" value="beta and beta-prime subunits of DNA dependent RNA-polymerase"/>
    <property type="match status" value="1"/>
</dbReference>
<accession>A0A976MED4</accession>
<dbReference type="Gene3D" id="1.10.274.100">
    <property type="entry name" value="RNA polymerase Rpb1, domain 3"/>
    <property type="match status" value="1"/>
</dbReference>
<evidence type="ECO:0000256" key="14">
    <source>
        <dbReference type="SAM" id="MobiDB-lite"/>
    </source>
</evidence>
<organism evidence="16 17">
    <name type="scientific">Theileria orientalis</name>
    <dbReference type="NCBI Taxonomy" id="68886"/>
    <lineage>
        <taxon>Eukaryota</taxon>
        <taxon>Sar</taxon>
        <taxon>Alveolata</taxon>
        <taxon>Apicomplexa</taxon>
        <taxon>Aconoidasida</taxon>
        <taxon>Piroplasmida</taxon>
        <taxon>Theileriidae</taxon>
        <taxon>Theileria</taxon>
    </lineage>
</organism>
<sequence>MEGNKRQKTRKVDVAAVKRESDELSSSSTQSDQIIIHRRGESNGYNSSFKFEQERKGFVQKSSLSFPESIPSQSQRKEYVKPTVNKYTIEGVQFDIMGSTEISRAAEIEIKNRDLYYYLTNKPYPYGVLDSRLGCNTNDMTCETCGKGLIECIGHWGYVKLELPVFHVGFFKYVIQVLYCICKKCSCLLLPEDSIRKLKEQFFKRPIEDPVVKSLIFRSVLDMCRKVKFCPRCEAPQGSIKKVVKPTTDQFMKLKHCIKQKGSSRVEVEELTPLVVKQLFENIDPIHCKVMNIENPERLIITSLAAPPNCIRPTISIQGQGTTEDDLTVDFSDIVDINNLLKNQIKNGLQTNRFIGNWQILQVQCTRFINSEYPGLNHLLTSRNITKPGRGLCERLKGKEGRFRGNLSGKRVDFSARTVISPDPNVGIDEVVIPEWIARRLTFPERVSSYNIEVMKKAILNGESVWPGASYVHKQDGSKCSLRFANPKHVSENIQVGDIVERHLWNGDLVIFNRQPSLHRLSIMCHKARIMRGSTFRFNECVCTPYNADFDGDEMNIHLPQTYEAKAESLHLLSVQKNLTTPRNGEPLIAPVQDFLCSSYLLTSKDMFLTRAQFCQIISYFTDASIHIDLPPPSIVYPVTLWTGKQAFNVLIRPNRASKVMVNLRVKEREFIDPNNYYRNGGKGLRGVSDKRANRKGVEDMDLDEDEQKSLGSWGVSVKLDECMCPHDGYVVIYKSELLSGSLGVRSLGPTKGGLFYELMLKNSPKVSSECMLRVSKLSSRWLSEYGMTIGLDDVTPSEELINKKKQLLLDGYLSVDEAISNFEFLQPYPGCTREETLELQVKSILDELRNESGKICTSLLSPDNKPLIMFNSGSKGALINIAQMVACVGQQNVSGQRIQNGFIERTLPHFPMGCKDAKSRGFVANSFFTGLEPEEFFFHTMSGREGLIDTAVKTSETGYMQRRLMKFMEDLAICYDHSVRTGDGQVVQFLYGDDGLTSALSKSSQTTLKSSFDHIKHINPIREKVVMSSVHIDPASANTNQRVVKRRTKSTRSASKTSGKESENGYRVKWILPSENMSENSSKVDILLQNEEFIDNLPPQLKNKVKSYKYWIQGKNPVHKEVRFDVNVKLETGDYNIRGNQINKAIDESTINTVKNHLIAYHSVYIENSYTNRNVPLLPNEIKAWAKYLQPLLTELLPPTMCSSSTSQSMGSVYEFGNLIEKILVDHSEKLEQTLGGDYEREFMESKNESEVVVRRFKKINRIYWLSLEQVFEFIRYTWKHYQKCICEPGEAIGALGAQSIGEPATQMTLKTFHFAGVASMNVTLGVPRIKEIIGASAKIATPIIEVPLEEKNNYDFALKVKSRIEKTTLGQVCTSVKQMYTPQSSKLLLTLNQKLINQLYLPINANKVVEIISQIKKIGKIVIPKNSVYSVGEWQICIDLGPTHHQFFQQNTLVTSILQLVVAGCKDVKRAVIKRENTAGGPNYQIAVEGYGLKEVMGADGVMWSSVKSNHVFEVAEVLGIEAARSVIISEIQKCMDAYSIDIDGRYMKLLADVMTFKGQVIGINRHGIRKMRSSTLMLSSFEQTNDHLFDAAVHHRKDPIKGVSECIIMGKPISLGTGSFDIMMAA</sequence>
<comment type="similarity">
    <text evidence="2 13">Belongs to the RNA polymerase beta' chain family.</text>
</comment>
<dbReference type="GO" id="GO:0003899">
    <property type="term" value="F:DNA-directed RNA polymerase activity"/>
    <property type="evidence" value="ECO:0007669"/>
    <property type="project" value="UniProtKB-EC"/>
</dbReference>
<dbReference type="FunFam" id="1.10.150.390:FF:000004">
    <property type="entry name" value="DNA-directed RNA polymerase subunit"/>
    <property type="match status" value="1"/>
</dbReference>
<dbReference type="InterPro" id="IPR007083">
    <property type="entry name" value="RNA_pol_Rpb1_4"/>
</dbReference>
<proteinExistence type="inferred from homology"/>
<dbReference type="Gene3D" id="1.10.150.390">
    <property type="match status" value="1"/>
</dbReference>
<evidence type="ECO:0000256" key="2">
    <source>
        <dbReference type="ARBA" id="ARBA00006460"/>
    </source>
</evidence>
<keyword evidence="11" id="KW-0539">Nucleus</keyword>
<gene>
    <name evidence="16" type="ORF">MACK_002937</name>
</gene>
<evidence type="ECO:0000256" key="10">
    <source>
        <dbReference type="ARBA" id="ARBA00023163"/>
    </source>
</evidence>
<dbReference type="InterPro" id="IPR015700">
    <property type="entry name" value="RPC1"/>
</dbReference>
<keyword evidence="4 13" id="KW-0240">DNA-directed RNA polymerase</keyword>
<comment type="subcellular location">
    <subcellularLocation>
        <location evidence="1">Nucleus</location>
    </subcellularLocation>
</comment>
<reference evidence="16" key="1">
    <citation type="submission" date="2022-07" db="EMBL/GenBank/DDBJ databases">
        <title>Evaluation of T. orientalis genome assembly methods using nanopore sequencing and analysis of variation between genomes.</title>
        <authorList>
            <person name="Yam J."/>
            <person name="Micallef M.L."/>
            <person name="Liu M."/>
            <person name="Djordjevic S.P."/>
            <person name="Bogema D.R."/>
            <person name="Jenkins C."/>
        </authorList>
    </citation>
    <scope>NUCLEOTIDE SEQUENCE</scope>
    <source>
        <strain evidence="16">Goon Nure</strain>
    </source>
</reference>
<dbReference type="Pfam" id="PF04998">
    <property type="entry name" value="RNA_pol_Rpb1_5"/>
    <property type="match status" value="1"/>
</dbReference>
<dbReference type="InterPro" id="IPR035698">
    <property type="entry name" value="RNAP_III_Rpc1_C"/>
</dbReference>
<dbReference type="Gene3D" id="6.10.250.2940">
    <property type="match status" value="1"/>
</dbReference>
<evidence type="ECO:0000313" key="17">
    <source>
        <dbReference type="Proteomes" id="UP000244811"/>
    </source>
</evidence>
<comment type="catalytic activity">
    <reaction evidence="12 13">
        <text>RNA(n) + a ribonucleoside 5'-triphosphate = RNA(n+1) + diphosphate</text>
        <dbReference type="Rhea" id="RHEA:21248"/>
        <dbReference type="Rhea" id="RHEA-COMP:14527"/>
        <dbReference type="Rhea" id="RHEA-COMP:17342"/>
        <dbReference type="ChEBI" id="CHEBI:33019"/>
        <dbReference type="ChEBI" id="CHEBI:61557"/>
        <dbReference type="ChEBI" id="CHEBI:140395"/>
        <dbReference type="EC" id="2.7.7.6"/>
    </reaction>
</comment>
<dbReference type="InterPro" id="IPR006592">
    <property type="entry name" value="RNA_pol_N"/>
</dbReference>
<feature type="domain" description="RNA polymerase N-terminal" evidence="15">
    <location>
        <begin position="297"/>
        <end position="603"/>
    </location>
</feature>
<dbReference type="GO" id="GO:0046872">
    <property type="term" value="F:metal ion binding"/>
    <property type="evidence" value="ECO:0007669"/>
    <property type="project" value="UniProtKB-KW"/>
</dbReference>
<dbReference type="GO" id="GO:0003677">
    <property type="term" value="F:DNA binding"/>
    <property type="evidence" value="ECO:0007669"/>
    <property type="project" value="InterPro"/>
</dbReference>
<dbReference type="InterPro" id="IPR042102">
    <property type="entry name" value="RNA_pol_Rpb1_3_sf"/>
</dbReference>
<feature type="region of interest" description="Disordered" evidence="14">
    <location>
        <begin position="1"/>
        <end position="46"/>
    </location>
</feature>
<dbReference type="Gene3D" id="2.40.40.20">
    <property type="match status" value="1"/>
</dbReference>
<dbReference type="GO" id="GO:0005634">
    <property type="term" value="C:nucleus"/>
    <property type="evidence" value="ECO:0007669"/>
    <property type="project" value="UniProtKB-SubCell"/>
</dbReference>
<dbReference type="Gene3D" id="1.10.132.30">
    <property type="match status" value="1"/>
</dbReference>
<dbReference type="Gene3D" id="6.20.50.80">
    <property type="match status" value="1"/>
</dbReference>
<dbReference type="PANTHER" id="PTHR48446:SF1">
    <property type="entry name" value="DNA-DIRECTED RNA POLYMERASE SUBUNIT BETA' N-TERMINAL SECTION"/>
    <property type="match status" value="1"/>
</dbReference>
<evidence type="ECO:0000256" key="5">
    <source>
        <dbReference type="ARBA" id="ARBA00022679"/>
    </source>
</evidence>
<dbReference type="FunFam" id="2.40.40.20:FF:000019">
    <property type="entry name" value="DNA-directed RNA polymerase II subunit RPB1"/>
    <property type="match status" value="1"/>
</dbReference>
<keyword evidence="10 13" id="KW-0804">Transcription</keyword>
<evidence type="ECO:0000313" key="16">
    <source>
        <dbReference type="EMBL" id="UKK02840.2"/>
    </source>
</evidence>
<dbReference type="SMART" id="SM00663">
    <property type="entry name" value="RPOLA_N"/>
    <property type="match status" value="1"/>
</dbReference>
<dbReference type="Gene3D" id="4.10.860.120">
    <property type="entry name" value="RNA polymerase II, clamp domain"/>
    <property type="match status" value="1"/>
</dbReference>
<dbReference type="Proteomes" id="UP000244811">
    <property type="component" value="Chromosome 4"/>
</dbReference>
<feature type="compositionally biased region" description="Low complexity" evidence="14">
    <location>
        <begin position="24"/>
        <end position="33"/>
    </location>
</feature>
<dbReference type="Pfam" id="PF00623">
    <property type="entry name" value="RNA_pol_Rpb1_2"/>
    <property type="match status" value="1"/>
</dbReference>
<evidence type="ECO:0000256" key="6">
    <source>
        <dbReference type="ARBA" id="ARBA00022695"/>
    </source>
</evidence>
<protein>
    <recommendedName>
        <fullName evidence="13">DNA-directed RNA polymerase subunit</fullName>
        <ecNumber evidence="13">2.7.7.6</ecNumber>
    </recommendedName>
</protein>
<dbReference type="PANTHER" id="PTHR48446">
    <property type="entry name" value="DNA-DIRECTED RNA POLYMERASE SUBUNIT BETA' N-TERMINAL SECTION"/>
    <property type="match status" value="1"/>
</dbReference>
<dbReference type="Pfam" id="PF05000">
    <property type="entry name" value="RNA_pol_Rpb1_4"/>
    <property type="match status" value="1"/>
</dbReference>
<feature type="compositionally biased region" description="Basic and acidic residues" evidence="14">
    <location>
        <begin position="10"/>
        <end position="22"/>
    </location>
</feature>
<comment type="subunit">
    <text evidence="3">Component of the RNA polymerase III (Pol III) complex consisting of 17 subunits.</text>
</comment>
<keyword evidence="7" id="KW-0479">Metal-binding</keyword>
<evidence type="ECO:0000256" key="9">
    <source>
        <dbReference type="ARBA" id="ARBA00022842"/>
    </source>
</evidence>
<dbReference type="GO" id="GO:0006351">
    <property type="term" value="P:DNA-templated transcription"/>
    <property type="evidence" value="ECO:0007669"/>
    <property type="project" value="InterPro"/>
</dbReference>
<evidence type="ECO:0000256" key="4">
    <source>
        <dbReference type="ARBA" id="ARBA00022478"/>
    </source>
</evidence>
<evidence type="ECO:0000256" key="7">
    <source>
        <dbReference type="ARBA" id="ARBA00022723"/>
    </source>
</evidence>
<dbReference type="CDD" id="cd02736">
    <property type="entry name" value="RNAP_III_Rpc1_C"/>
    <property type="match status" value="1"/>
</dbReference>
<dbReference type="CDD" id="cd02583">
    <property type="entry name" value="RNAP_III_RPC1_N"/>
    <property type="match status" value="1"/>
</dbReference>
<keyword evidence="5 13" id="KW-0808">Transferase</keyword>
<evidence type="ECO:0000256" key="1">
    <source>
        <dbReference type="ARBA" id="ARBA00004123"/>
    </source>
</evidence>
<dbReference type="InterPro" id="IPR007066">
    <property type="entry name" value="RNA_pol_Rpb1_3"/>
</dbReference>
<dbReference type="EC" id="2.7.7.6" evidence="13"/>
<dbReference type="Gene3D" id="3.30.1490.180">
    <property type="entry name" value="RNA polymerase ii"/>
    <property type="match status" value="1"/>
</dbReference>
<dbReference type="InterPro" id="IPR035697">
    <property type="entry name" value="RNAP_III_RPC1_N"/>
</dbReference>
<comment type="function">
    <text evidence="13">DNA-dependent RNA polymerase catalyzes the transcription of DNA into RNA using the four ribonucleoside triphosphates as substrates.</text>
</comment>
<evidence type="ECO:0000256" key="3">
    <source>
        <dbReference type="ARBA" id="ARBA00011206"/>
    </source>
</evidence>
<dbReference type="Pfam" id="PF04997">
    <property type="entry name" value="RNA_pol_Rpb1_1"/>
    <property type="match status" value="1"/>
</dbReference>
<keyword evidence="9" id="KW-0460">Magnesium</keyword>
<dbReference type="Pfam" id="PF04983">
    <property type="entry name" value="RNA_pol_Rpb1_3"/>
    <property type="match status" value="1"/>
</dbReference>
<dbReference type="InterPro" id="IPR007080">
    <property type="entry name" value="RNA_pol_Rpb1_1"/>
</dbReference>
<evidence type="ECO:0000259" key="15">
    <source>
        <dbReference type="SMART" id="SM00663"/>
    </source>
</evidence>
<keyword evidence="8" id="KW-0862">Zinc</keyword>
<feature type="region of interest" description="Disordered" evidence="14">
    <location>
        <begin position="1040"/>
        <end position="1062"/>
    </location>
</feature>
<dbReference type="InterPro" id="IPR000722">
    <property type="entry name" value="RNA_pol_asu"/>
</dbReference>
<evidence type="ECO:0000256" key="12">
    <source>
        <dbReference type="ARBA" id="ARBA00048552"/>
    </source>
</evidence>
<dbReference type="InterPro" id="IPR007081">
    <property type="entry name" value="RNA_pol_Rpb1_5"/>
</dbReference>
<dbReference type="InterPro" id="IPR044893">
    <property type="entry name" value="RNA_pol_Rpb1_clamp_domain"/>
</dbReference>
<dbReference type="EMBL" id="CP056072">
    <property type="protein sequence ID" value="UKK02840.2"/>
    <property type="molecule type" value="Genomic_DNA"/>
</dbReference>
<evidence type="ECO:0000256" key="13">
    <source>
        <dbReference type="RuleBase" id="RU004279"/>
    </source>
</evidence>
<dbReference type="GO" id="GO:0000428">
    <property type="term" value="C:DNA-directed RNA polymerase complex"/>
    <property type="evidence" value="ECO:0007669"/>
    <property type="project" value="UniProtKB-KW"/>
</dbReference>